<dbReference type="PROSITE" id="PS50110">
    <property type="entry name" value="RESPONSE_REGULATORY"/>
    <property type="match status" value="2"/>
</dbReference>
<dbReference type="Gene3D" id="3.30.565.10">
    <property type="entry name" value="Histidine kinase-like ATPase, C-terminal domain"/>
    <property type="match status" value="1"/>
</dbReference>
<dbReference type="SUPFAM" id="SSF55874">
    <property type="entry name" value="ATPase domain of HSP90 chaperone/DNA topoisomerase II/histidine kinase"/>
    <property type="match status" value="1"/>
</dbReference>
<dbReference type="EC" id="2.7.13.3" evidence="2"/>
<organism evidence="11 12">
    <name type="scientific">Pararhizobium capsulatum DSM 1112</name>
    <dbReference type="NCBI Taxonomy" id="1121113"/>
    <lineage>
        <taxon>Bacteria</taxon>
        <taxon>Pseudomonadati</taxon>
        <taxon>Pseudomonadota</taxon>
        <taxon>Alphaproteobacteria</taxon>
        <taxon>Hyphomicrobiales</taxon>
        <taxon>Rhizobiaceae</taxon>
        <taxon>Rhizobium/Agrobacterium group</taxon>
        <taxon>Pararhizobium</taxon>
    </lineage>
</organism>
<dbReference type="PANTHER" id="PTHR43065:SF49">
    <property type="entry name" value="HISTIDINE KINASE"/>
    <property type="match status" value="1"/>
</dbReference>
<dbReference type="CDD" id="cd00082">
    <property type="entry name" value="HisKA"/>
    <property type="match status" value="1"/>
</dbReference>
<evidence type="ECO:0000256" key="5">
    <source>
        <dbReference type="ARBA" id="ARBA00022777"/>
    </source>
</evidence>
<dbReference type="PRINTS" id="PR00344">
    <property type="entry name" value="BCTRLSENSOR"/>
</dbReference>
<dbReference type="InterPro" id="IPR003018">
    <property type="entry name" value="GAF"/>
</dbReference>
<evidence type="ECO:0000259" key="8">
    <source>
        <dbReference type="PROSITE" id="PS50109"/>
    </source>
</evidence>
<comment type="caution">
    <text evidence="11">The sequence shown here is derived from an EMBL/GenBank/DDBJ whole genome shotgun (WGS) entry which is preliminary data.</text>
</comment>
<dbReference type="Gene3D" id="3.30.450.40">
    <property type="match status" value="1"/>
</dbReference>
<dbReference type="InterPro" id="IPR003661">
    <property type="entry name" value="HisK_dim/P_dom"/>
</dbReference>
<dbReference type="SMART" id="SM00448">
    <property type="entry name" value="REC"/>
    <property type="match status" value="2"/>
</dbReference>
<evidence type="ECO:0000256" key="4">
    <source>
        <dbReference type="ARBA" id="ARBA00022679"/>
    </source>
</evidence>
<evidence type="ECO:0000259" key="10">
    <source>
        <dbReference type="PROSITE" id="PS50113"/>
    </source>
</evidence>
<dbReference type="InterPro" id="IPR000700">
    <property type="entry name" value="PAS-assoc_C"/>
</dbReference>
<feature type="modified residue" description="4-aspartylphosphate" evidence="6">
    <location>
        <position position="816"/>
    </location>
</feature>
<feature type="coiled-coil region" evidence="7">
    <location>
        <begin position="469"/>
        <end position="507"/>
    </location>
</feature>
<feature type="modified residue" description="4-aspartylphosphate" evidence="6">
    <location>
        <position position="960"/>
    </location>
</feature>
<dbReference type="SMART" id="SM00387">
    <property type="entry name" value="HATPase_c"/>
    <property type="match status" value="1"/>
</dbReference>
<dbReference type="InterPro" id="IPR001789">
    <property type="entry name" value="Sig_transdc_resp-reg_receiver"/>
</dbReference>
<dbReference type="InterPro" id="IPR036890">
    <property type="entry name" value="HATPase_C_sf"/>
</dbReference>
<comment type="catalytic activity">
    <reaction evidence="1">
        <text>ATP + protein L-histidine = ADP + protein N-phospho-L-histidine.</text>
        <dbReference type="EC" id="2.7.13.3"/>
    </reaction>
</comment>
<dbReference type="EMBL" id="JAUSVF010000001">
    <property type="protein sequence ID" value="MDQ0318691.1"/>
    <property type="molecule type" value="Genomic_DNA"/>
</dbReference>
<keyword evidence="7" id="KW-0175">Coiled coil</keyword>
<evidence type="ECO:0000256" key="7">
    <source>
        <dbReference type="SAM" id="Coils"/>
    </source>
</evidence>
<dbReference type="SUPFAM" id="SSF55785">
    <property type="entry name" value="PYP-like sensor domain (PAS domain)"/>
    <property type="match status" value="1"/>
</dbReference>
<name>A0ABU0BKB4_9HYPH</name>
<evidence type="ECO:0000256" key="2">
    <source>
        <dbReference type="ARBA" id="ARBA00012438"/>
    </source>
</evidence>
<feature type="domain" description="Response regulatory" evidence="9">
    <location>
        <begin position="766"/>
        <end position="882"/>
    </location>
</feature>
<dbReference type="Gene3D" id="3.40.50.2300">
    <property type="match status" value="2"/>
</dbReference>
<dbReference type="PROSITE" id="PS50109">
    <property type="entry name" value="HIS_KIN"/>
    <property type="match status" value="1"/>
</dbReference>
<dbReference type="InterPro" id="IPR011006">
    <property type="entry name" value="CheY-like_superfamily"/>
</dbReference>
<evidence type="ECO:0000256" key="3">
    <source>
        <dbReference type="ARBA" id="ARBA00022553"/>
    </source>
</evidence>
<dbReference type="SUPFAM" id="SSF55781">
    <property type="entry name" value="GAF domain-like"/>
    <property type="match status" value="1"/>
</dbReference>
<evidence type="ECO:0000313" key="12">
    <source>
        <dbReference type="Proteomes" id="UP001230207"/>
    </source>
</evidence>
<dbReference type="InterPro" id="IPR005467">
    <property type="entry name" value="His_kinase_dom"/>
</dbReference>
<feature type="domain" description="Response regulatory" evidence="9">
    <location>
        <begin position="911"/>
        <end position="1022"/>
    </location>
</feature>
<evidence type="ECO:0000256" key="6">
    <source>
        <dbReference type="PROSITE-ProRule" id="PRU00169"/>
    </source>
</evidence>
<dbReference type="Gene3D" id="3.30.450.20">
    <property type="entry name" value="PAS domain"/>
    <property type="match status" value="2"/>
</dbReference>
<keyword evidence="5 11" id="KW-0418">Kinase</keyword>
<dbReference type="Pfam" id="PF02518">
    <property type="entry name" value="HATPase_c"/>
    <property type="match status" value="1"/>
</dbReference>
<dbReference type="Gene3D" id="1.10.287.130">
    <property type="match status" value="1"/>
</dbReference>
<dbReference type="InterPro" id="IPR036097">
    <property type="entry name" value="HisK_dim/P_sf"/>
</dbReference>
<dbReference type="SUPFAM" id="SSF52172">
    <property type="entry name" value="CheY-like"/>
    <property type="match status" value="2"/>
</dbReference>
<dbReference type="Pfam" id="PF13185">
    <property type="entry name" value="GAF_2"/>
    <property type="match status" value="1"/>
</dbReference>
<dbReference type="SUPFAM" id="SSF47384">
    <property type="entry name" value="Homodimeric domain of signal transducing histidine kinase"/>
    <property type="match status" value="1"/>
</dbReference>
<dbReference type="SMART" id="SM00388">
    <property type="entry name" value="HisKA"/>
    <property type="match status" value="1"/>
</dbReference>
<feature type="domain" description="Histidine kinase" evidence="8">
    <location>
        <begin position="523"/>
        <end position="746"/>
    </location>
</feature>
<dbReference type="Pfam" id="PF08448">
    <property type="entry name" value="PAS_4"/>
    <property type="match status" value="1"/>
</dbReference>
<feature type="domain" description="PAC" evidence="10">
    <location>
        <begin position="241"/>
        <end position="295"/>
    </location>
</feature>
<protein>
    <recommendedName>
        <fullName evidence="2">histidine kinase</fullName>
        <ecNumber evidence="2">2.7.13.3</ecNumber>
    </recommendedName>
</protein>
<reference evidence="11 12" key="1">
    <citation type="submission" date="2023-07" db="EMBL/GenBank/DDBJ databases">
        <title>Genomic Encyclopedia of Type Strains, Phase IV (KMG-IV): sequencing the most valuable type-strain genomes for metagenomic binning, comparative biology and taxonomic classification.</title>
        <authorList>
            <person name="Goeker M."/>
        </authorList>
    </citation>
    <scope>NUCLEOTIDE SEQUENCE [LARGE SCALE GENOMIC DNA]</scope>
    <source>
        <strain evidence="11 12">DSM 1112</strain>
    </source>
</reference>
<evidence type="ECO:0000256" key="1">
    <source>
        <dbReference type="ARBA" id="ARBA00000085"/>
    </source>
</evidence>
<keyword evidence="3 6" id="KW-0597">Phosphoprotein</keyword>
<dbReference type="PANTHER" id="PTHR43065">
    <property type="entry name" value="SENSOR HISTIDINE KINASE"/>
    <property type="match status" value="1"/>
</dbReference>
<dbReference type="Proteomes" id="UP001230207">
    <property type="component" value="Unassembled WGS sequence"/>
</dbReference>
<dbReference type="CDD" id="cd18161">
    <property type="entry name" value="REC_hyHK_blue-like"/>
    <property type="match status" value="1"/>
</dbReference>
<dbReference type="PROSITE" id="PS50113">
    <property type="entry name" value="PAC"/>
    <property type="match status" value="1"/>
</dbReference>
<evidence type="ECO:0000259" key="9">
    <source>
        <dbReference type="PROSITE" id="PS50110"/>
    </source>
</evidence>
<accession>A0ABU0BKB4</accession>
<gene>
    <name evidence="11" type="ORF">QO002_000829</name>
</gene>
<dbReference type="InterPro" id="IPR035965">
    <property type="entry name" value="PAS-like_dom_sf"/>
</dbReference>
<dbReference type="InterPro" id="IPR029016">
    <property type="entry name" value="GAF-like_dom_sf"/>
</dbReference>
<dbReference type="InterPro" id="IPR013656">
    <property type="entry name" value="PAS_4"/>
</dbReference>
<sequence length="1023" mass="111718">MRHDDFAFLAHNGELAGLIAAHDWSLTSIGCVTTWPQSLKTTIALVLQSPVPIVTLWGEDGIMIYNDAYSVFAGGRHPQLLGSKVREGWPEVADFNDNVMKVGLAGGTLAYTDQKLSLQRSGQLEPAWMNLDYSPIIGESGKPIAVMAIVVETTSKVKAERAIRGERKRLKRMFEQAPGFMAMLTGPEHRFELANEAYLRLIGNRDVIGLPLLEALPELRGQGFEKLLDTVTESSEAYVGNSTPVRLERSAGVVEERYLDFIYQPILDEERNNLGIFVQGNDVTEQKHAELALRHETAVLSVLNKLGADLAAERDLDKVVQMITDAGVAMTGAKFGAFFYNVLDEKGESYMLYALSGVPRESFSSFPMPRATSVFQPTFKGEGVIRSDNILTDPRYGHSGPYHGMPSGHLPVRSYLAVPVISRSGEVIGGLFFGHPKPGLFKQDHEDLVISAAGLAAIGMDNARLFQAAELEIAERKRAEQELQQVNSNLEQRVASEITERMKMEETLRQSQKMEALGQLTGGVAHDFNNLLQVVSGNLQLLSGDVQGNERAQKRIENALAGVNRGSKLASQLLAFGRRQPLEPKVVNIGRFVTGIEDMLRRTLGEAIEIETSRSGGLWNALVDPTQIENALLNLAINARDAMDGAGKLTIEVGNAFLDDDYVRQNDDVEAGQYVMLAVTDTGCGMDASILKQVFEPFFSTKPIDKGTGLGLSMVYGFVKQSGGHVKIYSEVGQGTTIKLYFPRIRQTEDVIVEDGFGPVTGGSETILVAEDDDQVRNTVVELLGDLGYRVLKARDAAGALTVIESGAAVDLLFTDVVMPGPLRSTDLVRQVKERSPEIAVLFTSGYTENSIVHGGRLDPGVELLSKPYTRESLARKIRHVLNNHRQRAEAIQRLASAPAPSPPQEKTFYRVLLVEDDFLIRMSTSDILMELGHTVEEASSAEQALAILEVQPIAILITDLGLPGMSGAELAATVRKQYPNMGIVFATGQDQAPKLDDPARTALLKKPFGTPEITRAIESLGL</sequence>
<dbReference type="GO" id="GO:0016301">
    <property type="term" value="F:kinase activity"/>
    <property type="evidence" value="ECO:0007669"/>
    <property type="project" value="UniProtKB-KW"/>
</dbReference>
<proteinExistence type="predicted"/>
<dbReference type="Pfam" id="PF00072">
    <property type="entry name" value="Response_reg"/>
    <property type="match status" value="2"/>
</dbReference>
<keyword evidence="12" id="KW-1185">Reference proteome</keyword>
<dbReference type="InterPro" id="IPR003594">
    <property type="entry name" value="HATPase_dom"/>
</dbReference>
<dbReference type="SMART" id="SM00065">
    <property type="entry name" value="GAF"/>
    <property type="match status" value="1"/>
</dbReference>
<evidence type="ECO:0000313" key="11">
    <source>
        <dbReference type="EMBL" id="MDQ0318691.1"/>
    </source>
</evidence>
<dbReference type="Pfam" id="PF00512">
    <property type="entry name" value="HisKA"/>
    <property type="match status" value="1"/>
</dbReference>
<keyword evidence="4" id="KW-0808">Transferase</keyword>
<dbReference type="InterPro" id="IPR004358">
    <property type="entry name" value="Sig_transdc_His_kin-like_C"/>
</dbReference>